<evidence type="ECO:0000313" key="1">
    <source>
        <dbReference type="EMBL" id="MBD7956568.1"/>
    </source>
</evidence>
<comment type="caution">
    <text evidence="1">The sequence shown here is derived from an EMBL/GenBank/DDBJ whole genome shotgun (WGS) entry which is preliminary data.</text>
</comment>
<reference evidence="1 2" key="1">
    <citation type="submission" date="2020-08" db="EMBL/GenBank/DDBJ databases">
        <title>A Genomic Blueprint of the Chicken Gut Microbiome.</title>
        <authorList>
            <person name="Gilroy R."/>
            <person name="Ravi A."/>
            <person name="Getino M."/>
            <person name="Pursley I."/>
            <person name="Horton D.L."/>
            <person name="Alikhan N.-F."/>
            <person name="Baker D."/>
            <person name="Gharbi K."/>
            <person name="Hall N."/>
            <person name="Watson M."/>
            <person name="Adriaenssens E.M."/>
            <person name="Foster-Nyarko E."/>
            <person name="Jarju S."/>
            <person name="Secka A."/>
            <person name="Antonio M."/>
            <person name="Oren A."/>
            <person name="Chaudhuri R."/>
            <person name="La Ragione R.M."/>
            <person name="Hildebrand F."/>
            <person name="Pallen M.J."/>
        </authorList>
    </citation>
    <scope>NUCLEOTIDE SEQUENCE [LARGE SCALE GENOMIC DNA]</scope>
    <source>
        <strain evidence="1 2">Sa4CUA7</strain>
    </source>
</reference>
<sequence length="83" mass="9053">MIATTAPPFETPGASPLRLVAAGPELWRVVRDGGHILGHVQRIVDGTDTRYRALRYRPAGRSFRTVGDFWSAADAVDCLRFGG</sequence>
<protein>
    <recommendedName>
        <fullName evidence="3">DNA mismatch repair protein</fullName>
    </recommendedName>
</protein>
<name>A0ABR8RZC2_9MICO</name>
<keyword evidence="2" id="KW-1185">Reference proteome</keyword>
<gene>
    <name evidence="1" type="ORF">H9651_02835</name>
</gene>
<evidence type="ECO:0008006" key="3">
    <source>
        <dbReference type="Google" id="ProtNLM"/>
    </source>
</evidence>
<dbReference type="RefSeq" id="WP_191717604.1">
    <property type="nucleotide sequence ID" value="NZ_JACSQP010000002.1"/>
</dbReference>
<dbReference type="EMBL" id="JACSQP010000002">
    <property type="protein sequence ID" value="MBD7956568.1"/>
    <property type="molecule type" value="Genomic_DNA"/>
</dbReference>
<organism evidence="1 2">
    <name type="scientific">Microbacterium pullorum</name>
    <dbReference type="NCBI Taxonomy" id="2762236"/>
    <lineage>
        <taxon>Bacteria</taxon>
        <taxon>Bacillati</taxon>
        <taxon>Actinomycetota</taxon>
        <taxon>Actinomycetes</taxon>
        <taxon>Micrococcales</taxon>
        <taxon>Microbacteriaceae</taxon>
        <taxon>Microbacterium</taxon>
    </lineage>
</organism>
<evidence type="ECO:0000313" key="2">
    <source>
        <dbReference type="Proteomes" id="UP000648352"/>
    </source>
</evidence>
<dbReference type="Proteomes" id="UP000648352">
    <property type="component" value="Unassembled WGS sequence"/>
</dbReference>
<accession>A0ABR8RZC2</accession>
<proteinExistence type="predicted"/>